<feature type="region of interest" description="Disordered" evidence="1">
    <location>
        <begin position="274"/>
        <end position="362"/>
    </location>
</feature>
<sequence length="418" mass="45052">MRLRRASSCVSDVILRLMSGVIDVDMMFMPDGGLAGVCVAACLCVSVTDIPPYAQSEGKQKKAQLSRRQQDAYAQSSITEDVLREALMSLAAILAHATRLIRTLEAFQLMHVLYHQHRYTTLLDEDYQCLLVPPQTEGPLLPEVVREYSRSATSSASLPPPVRSESVAKPPVVVTVASQILTPTEPNVTQGVTKKPAAAKEQPKVGKNAALWMPTEDVSPRRLTAASSVDPSLGKENTSESSGDSNATVAPTASKALNVVTKFAKTSDPTLADFRRSISSQKPHQDIRVATEAGKKERQSNSQSGKSMELSVELALPKQSSSIPSSLRTKPKSLSTSSLRGEAGLPSNRSHFGEGTSQAEPQFRARESLDRAKAKKIHVLAPQCYAVTNGVAHAVLCARGECRDSHCSSRSKPGREHC</sequence>
<reference evidence="2 3" key="1">
    <citation type="submission" date="2023-08" db="EMBL/GenBank/DDBJ databases">
        <title>A Necator americanus chromosomal reference genome.</title>
        <authorList>
            <person name="Ilik V."/>
            <person name="Petrzelkova K.J."/>
            <person name="Pardy F."/>
            <person name="Fuh T."/>
            <person name="Niatou-Singa F.S."/>
            <person name="Gouil Q."/>
            <person name="Baker L."/>
            <person name="Ritchie M.E."/>
            <person name="Jex A.R."/>
            <person name="Gazzola D."/>
            <person name="Li H."/>
            <person name="Toshio Fujiwara R."/>
            <person name="Zhan B."/>
            <person name="Aroian R.V."/>
            <person name="Pafco B."/>
            <person name="Schwarz E.M."/>
        </authorList>
    </citation>
    <scope>NUCLEOTIDE SEQUENCE [LARGE SCALE GENOMIC DNA]</scope>
    <source>
        <strain evidence="2 3">Aroian</strain>
        <tissue evidence="2">Whole animal</tissue>
    </source>
</reference>
<accession>A0ABR1CT07</accession>
<feature type="compositionally biased region" description="Polar residues" evidence="1">
    <location>
        <begin position="225"/>
        <end position="249"/>
    </location>
</feature>
<feature type="compositionally biased region" description="Polar residues" evidence="1">
    <location>
        <begin position="318"/>
        <end position="339"/>
    </location>
</feature>
<dbReference type="EMBL" id="JAVFWL010000003">
    <property type="protein sequence ID" value="KAK6740967.1"/>
    <property type="molecule type" value="Genomic_DNA"/>
</dbReference>
<feature type="region of interest" description="Disordered" evidence="1">
    <location>
        <begin position="186"/>
        <end position="249"/>
    </location>
</feature>
<evidence type="ECO:0000256" key="1">
    <source>
        <dbReference type="SAM" id="MobiDB-lite"/>
    </source>
</evidence>
<proteinExistence type="predicted"/>
<feature type="compositionally biased region" description="Basic and acidic residues" evidence="1">
    <location>
        <begin position="283"/>
        <end position="299"/>
    </location>
</feature>
<feature type="compositionally biased region" description="Polar residues" evidence="1">
    <location>
        <begin position="347"/>
        <end position="360"/>
    </location>
</feature>
<evidence type="ECO:0000313" key="3">
    <source>
        <dbReference type="Proteomes" id="UP001303046"/>
    </source>
</evidence>
<name>A0ABR1CT07_NECAM</name>
<dbReference type="Proteomes" id="UP001303046">
    <property type="component" value="Unassembled WGS sequence"/>
</dbReference>
<comment type="caution">
    <text evidence="2">The sequence shown here is derived from an EMBL/GenBank/DDBJ whole genome shotgun (WGS) entry which is preliminary data.</text>
</comment>
<gene>
    <name evidence="2" type="primary">Necator_chrIII.g9816</name>
    <name evidence="2" type="ORF">RB195_009051</name>
</gene>
<keyword evidence="3" id="KW-1185">Reference proteome</keyword>
<evidence type="ECO:0000313" key="2">
    <source>
        <dbReference type="EMBL" id="KAK6740967.1"/>
    </source>
</evidence>
<organism evidence="2 3">
    <name type="scientific">Necator americanus</name>
    <name type="common">Human hookworm</name>
    <dbReference type="NCBI Taxonomy" id="51031"/>
    <lineage>
        <taxon>Eukaryota</taxon>
        <taxon>Metazoa</taxon>
        <taxon>Ecdysozoa</taxon>
        <taxon>Nematoda</taxon>
        <taxon>Chromadorea</taxon>
        <taxon>Rhabditida</taxon>
        <taxon>Rhabditina</taxon>
        <taxon>Rhabditomorpha</taxon>
        <taxon>Strongyloidea</taxon>
        <taxon>Ancylostomatidae</taxon>
        <taxon>Bunostominae</taxon>
        <taxon>Necator</taxon>
    </lineage>
</organism>
<protein>
    <submittedName>
        <fullName evidence="2">Uncharacterized protein</fullName>
    </submittedName>
</protein>